<dbReference type="SUPFAM" id="SSF47413">
    <property type="entry name" value="lambda repressor-like DNA-binding domains"/>
    <property type="match status" value="1"/>
</dbReference>
<dbReference type="OrthoDB" id="6240846at2"/>
<evidence type="ECO:0000313" key="3">
    <source>
        <dbReference type="EMBL" id="RJY05201.1"/>
    </source>
</evidence>
<protein>
    <submittedName>
        <fullName evidence="3">XRE family transcriptional regulator</fullName>
    </submittedName>
</protein>
<dbReference type="Gene3D" id="1.10.260.40">
    <property type="entry name" value="lambda repressor-like DNA-binding domains"/>
    <property type="match status" value="1"/>
</dbReference>
<feature type="region of interest" description="Disordered" evidence="1">
    <location>
        <begin position="1"/>
        <end position="25"/>
    </location>
</feature>
<evidence type="ECO:0000313" key="4">
    <source>
        <dbReference type="Proteomes" id="UP000273022"/>
    </source>
</evidence>
<dbReference type="PROSITE" id="PS50943">
    <property type="entry name" value="HTH_CROC1"/>
    <property type="match status" value="1"/>
</dbReference>
<proteinExistence type="predicted"/>
<keyword evidence="4" id="KW-1185">Reference proteome</keyword>
<evidence type="ECO:0000256" key="1">
    <source>
        <dbReference type="SAM" id="MobiDB-lite"/>
    </source>
</evidence>
<dbReference type="InterPro" id="IPR001387">
    <property type="entry name" value="Cro/C1-type_HTH"/>
</dbReference>
<reference evidence="3 4" key="1">
    <citation type="submission" date="2018-09" db="EMBL/GenBank/DDBJ databases">
        <title>Phylogeny of the Shewanellaceae, and recommendation for two new genera, Pseudoshewanella and Parashewanella.</title>
        <authorList>
            <person name="Wang G."/>
        </authorList>
    </citation>
    <scope>NUCLEOTIDE SEQUENCE [LARGE SCALE GENOMIC DNA]</scope>
    <source>
        <strain evidence="3 4">KCTC 22492</strain>
    </source>
</reference>
<organism evidence="3 4">
    <name type="scientific">Parashewanella spongiae</name>
    <dbReference type="NCBI Taxonomy" id="342950"/>
    <lineage>
        <taxon>Bacteria</taxon>
        <taxon>Pseudomonadati</taxon>
        <taxon>Pseudomonadota</taxon>
        <taxon>Gammaproteobacteria</taxon>
        <taxon>Alteromonadales</taxon>
        <taxon>Shewanellaceae</taxon>
        <taxon>Parashewanella</taxon>
    </lineage>
</organism>
<dbReference type="AlphaFoldDB" id="A0A3A6T706"/>
<dbReference type="GO" id="GO:0003677">
    <property type="term" value="F:DNA binding"/>
    <property type="evidence" value="ECO:0007669"/>
    <property type="project" value="InterPro"/>
</dbReference>
<dbReference type="RefSeq" id="WP_121855102.1">
    <property type="nucleotide sequence ID" value="NZ_CP037952.1"/>
</dbReference>
<dbReference type="Proteomes" id="UP000273022">
    <property type="component" value="Unassembled WGS sequence"/>
</dbReference>
<sequence length="123" mass="13960">MEDTKPKELSTPMRKRTSKTTKGVSTFERNQKIREVIFKVVTSELTQGQALKVLRMDIIGLKQDAYAKLVKVSRKTISEIENDRGNYTAEVVNKVFKPFGLKVGLMPRSPQLLATLFTELNSE</sequence>
<dbReference type="CDD" id="cd00093">
    <property type="entry name" value="HTH_XRE"/>
    <property type="match status" value="1"/>
</dbReference>
<evidence type="ECO:0000259" key="2">
    <source>
        <dbReference type="PROSITE" id="PS50943"/>
    </source>
</evidence>
<dbReference type="InterPro" id="IPR010982">
    <property type="entry name" value="Lambda_DNA-bd_dom_sf"/>
</dbReference>
<dbReference type="Pfam" id="PF01381">
    <property type="entry name" value="HTH_3"/>
    <property type="match status" value="1"/>
</dbReference>
<dbReference type="EMBL" id="QYYH01000192">
    <property type="protein sequence ID" value="RJY05201.1"/>
    <property type="molecule type" value="Genomic_DNA"/>
</dbReference>
<feature type="domain" description="HTH cro/C1-type" evidence="2">
    <location>
        <begin position="51"/>
        <end position="106"/>
    </location>
</feature>
<name>A0A3A6T706_9GAMM</name>
<gene>
    <name evidence="3" type="ORF">D5R81_18690</name>
</gene>
<comment type="caution">
    <text evidence="3">The sequence shown here is derived from an EMBL/GenBank/DDBJ whole genome shotgun (WGS) entry which is preliminary data.</text>
</comment>
<accession>A0A3A6T706</accession>